<feature type="domain" description="2-oxoacid dehydrogenase acyltransferase catalytic" evidence="10">
    <location>
        <begin position="1"/>
        <end position="223"/>
    </location>
</feature>
<dbReference type="AlphaFoldDB" id="A0A2T9ZCT5"/>
<reference evidence="11 12" key="1">
    <citation type="journal article" date="2018" name="MBio">
        <title>Comparative Genomics Reveals the Core Gene Toolbox for the Fungus-Insect Symbiosis.</title>
        <authorList>
            <person name="Wang Y."/>
            <person name="Stata M."/>
            <person name="Wang W."/>
            <person name="Stajich J.E."/>
            <person name="White M.M."/>
            <person name="Moncalvo J.M."/>
        </authorList>
    </citation>
    <scope>NUCLEOTIDE SEQUENCE [LARGE SCALE GENOMIC DNA]</scope>
    <source>
        <strain evidence="11 12">SC-DP-2</strain>
    </source>
</reference>
<dbReference type="PANTHER" id="PTHR43416">
    <property type="entry name" value="DIHYDROLIPOYLLYSINE-RESIDUE SUCCINYLTRANSFERASE COMPONENT OF 2-OXOGLUTARATE DEHYDROGENASE COMPLEX, MITOCHONDRIAL-RELATED"/>
    <property type="match status" value="1"/>
</dbReference>
<keyword evidence="12" id="KW-1185">Reference proteome</keyword>
<keyword evidence="8" id="KW-0012">Acyltransferase</keyword>
<comment type="caution">
    <text evidence="11">The sequence shown here is derived from an EMBL/GenBank/DDBJ whole genome shotgun (WGS) entry which is preliminary data.</text>
</comment>
<evidence type="ECO:0000256" key="9">
    <source>
        <dbReference type="ARBA" id="ARBA00032406"/>
    </source>
</evidence>
<dbReference type="EC" id="2.3.1.61" evidence="4"/>
<comment type="similarity">
    <text evidence="3">Belongs to the 2-oxoacid dehydrogenase family.</text>
</comment>
<dbReference type="Pfam" id="PF00198">
    <property type="entry name" value="2-oxoacid_dh"/>
    <property type="match status" value="1"/>
</dbReference>
<comment type="cofactor">
    <cofactor evidence="1">
        <name>(R)-lipoate</name>
        <dbReference type="ChEBI" id="CHEBI:83088"/>
    </cofactor>
</comment>
<accession>A0A2T9ZCT5</accession>
<protein>
    <recommendedName>
        <fullName evidence="4">dihydrolipoyllysine-residue succinyltransferase</fullName>
        <ecNumber evidence="4">2.3.1.61</ecNumber>
    </recommendedName>
    <alternativeName>
        <fullName evidence="9">2-oxoglutarate dehydrogenase complex component E2</fullName>
    </alternativeName>
</protein>
<comment type="pathway">
    <text evidence="2">Amino-acid degradation; L-lysine degradation via saccharopine pathway; glutaryl-CoA from L-lysine: step 6/6.</text>
</comment>
<dbReference type="Gene3D" id="3.30.559.10">
    <property type="entry name" value="Chloramphenicol acetyltransferase-like domain"/>
    <property type="match status" value="1"/>
</dbReference>
<dbReference type="InterPro" id="IPR050537">
    <property type="entry name" value="2-oxoacid_dehydrogenase"/>
</dbReference>
<name>A0A2T9ZCT5_9FUNG</name>
<keyword evidence="5" id="KW-0816">Tricarboxylic acid cycle</keyword>
<proteinExistence type="inferred from homology"/>
<dbReference type="STRING" id="133381.A0A2T9ZCT5"/>
<keyword evidence="6" id="KW-0808">Transferase</keyword>
<evidence type="ECO:0000313" key="12">
    <source>
        <dbReference type="Proteomes" id="UP000245609"/>
    </source>
</evidence>
<dbReference type="OrthoDB" id="5391403at2759"/>
<dbReference type="GO" id="GO:0005739">
    <property type="term" value="C:mitochondrion"/>
    <property type="evidence" value="ECO:0007669"/>
    <property type="project" value="TreeGrafter"/>
</dbReference>
<evidence type="ECO:0000256" key="5">
    <source>
        <dbReference type="ARBA" id="ARBA00022532"/>
    </source>
</evidence>
<evidence type="ECO:0000256" key="1">
    <source>
        <dbReference type="ARBA" id="ARBA00001938"/>
    </source>
</evidence>
<dbReference type="SUPFAM" id="SSF52777">
    <property type="entry name" value="CoA-dependent acyltransferases"/>
    <property type="match status" value="1"/>
</dbReference>
<evidence type="ECO:0000256" key="3">
    <source>
        <dbReference type="ARBA" id="ARBA00007317"/>
    </source>
</evidence>
<evidence type="ECO:0000256" key="8">
    <source>
        <dbReference type="ARBA" id="ARBA00023315"/>
    </source>
</evidence>
<sequence length="225" mass="24923">MTRLRSRIAERLKESQNTNASLSQFSEVDMTNLINFRSKYKDAVMKKYGVKLGYMGVFVAACTKTLLNVPSANARIDGNSITYNDYVDMSVAVATPTGLVTPVVRNTESLNIVQIESEIARLGEKARNNKLAMEDLVGGTFTISNGGIFGSMMGTPIINLPQSAILGMHTIQKRAVVVNDKIEIRPMMYLTLSYDHRIIDGREATMFLVGLRNLLEDPSRLLLDV</sequence>
<evidence type="ECO:0000313" key="11">
    <source>
        <dbReference type="EMBL" id="PVV02357.1"/>
    </source>
</evidence>
<dbReference type="Proteomes" id="UP000245609">
    <property type="component" value="Unassembled WGS sequence"/>
</dbReference>
<evidence type="ECO:0000259" key="10">
    <source>
        <dbReference type="Pfam" id="PF00198"/>
    </source>
</evidence>
<keyword evidence="7" id="KW-0450">Lipoyl</keyword>
<dbReference type="GO" id="GO:0006099">
    <property type="term" value="P:tricarboxylic acid cycle"/>
    <property type="evidence" value="ECO:0007669"/>
    <property type="project" value="UniProtKB-KW"/>
</dbReference>
<dbReference type="GO" id="GO:0004149">
    <property type="term" value="F:dihydrolipoyllysine-residue succinyltransferase activity"/>
    <property type="evidence" value="ECO:0007669"/>
    <property type="project" value="UniProtKB-EC"/>
</dbReference>
<gene>
    <name evidence="11" type="ORF">BB560_003192</name>
</gene>
<dbReference type="PANTHER" id="PTHR43416:SF5">
    <property type="entry name" value="DIHYDROLIPOYLLYSINE-RESIDUE SUCCINYLTRANSFERASE COMPONENT OF 2-OXOGLUTARATE DEHYDROGENASE COMPLEX, MITOCHONDRIAL"/>
    <property type="match status" value="1"/>
</dbReference>
<dbReference type="EMBL" id="MBFS01000494">
    <property type="protein sequence ID" value="PVV02357.1"/>
    <property type="molecule type" value="Genomic_DNA"/>
</dbReference>
<dbReference type="InterPro" id="IPR023213">
    <property type="entry name" value="CAT-like_dom_sf"/>
</dbReference>
<organism evidence="11 12">
    <name type="scientific">Smittium megazygosporum</name>
    <dbReference type="NCBI Taxonomy" id="133381"/>
    <lineage>
        <taxon>Eukaryota</taxon>
        <taxon>Fungi</taxon>
        <taxon>Fungi incertae sedis</taxon>
        <taxon>Zoopagomycota</taxon>
        <taxon>Kickxellomycotina</taxon>
        <taxon>Harpellomycetes</taxon>
        <taxon>Harpellales</taxon>
        <taxon>Legeriomycetaceae</taxon>
        <taxon>Smittium</taxon>
    </lineage>
</organism>
<dbReference type="InterPro" id="IPR001078">
    <property type="entry name" value="2-oxoacid_DH_actylTfrase"/>
</dbReference>
<evidence type="ECO:0000256" key="6">
    <source>
        <dbReference type="ARBA" id="ARBA00022679"/>
    </source>
</evidence>
<evidence type="ECO:0000256" key="7">
    <source>
        <dbReference type="ARBA" id="ARBA00022823"/>
    </source>
</evidence>
<evidence type="ECO:0000256" key="2">
    <source>
        <dbReference type="ARBA" id="ARBA00005145"/>
    </source>
</evidence>
<evidence type="ECO:0000256" key="4">
    <source>
        <dbReference type="ARBA" id="ARBA00012945"/>
    </source>
</evidence>